<evidence type="ECO:0000256" key="1">
    <source>
        <dbReference type="ARBA" id="ARBA00022450"/>
    </source>
</evidence>
<dbReference type="CDD" id="cd05930">
    <property type="entry name" value="A_NRPS"/>
    <property type="match status" value="1"/>
</dbReference>
<sequence length="1427" mass="163617">MQAKKAFSCYLIGDDNITLQCASIILAKNHQLLGLISSSKSIQKWCQTNAIPYIKNLKEFAEHHMHNSCDFLFSVANGFILPPSILTYPRFYAINYHNSPLPKYAGLYATSWAILNNEKEHAISWHIMDEKVDAGDILKQPYFSIEEDETALSLNLKCYEHAVRAFEELVDELSINSVNLAKQNLSFRSYYGLRHKPDNFGFISWNKSSNEIDRLCRALTFGHYKNELATPKIIVNDEVYVINSYRKLGISTGEPPGTIVHISSTDIQITTQTTDIVLYELMNLAGVMVPIDRLIELHKLARGQKLPEIDKGYIECLMAHPAITNPKYEQFWVKEYLQCIHGGVSFLSPLIKLDDEHSLSCQTHKRIKIPEELQKKVTLYSQKKNSQVKTIIFTLLLTYLYRLNNYVNFSWIYSSSSLKEKVGFLGKILENYLPLTSHLTAEMVFSDVLSFIEKENERLISHETYCKDIFCRYPELNGLTNEIDISISFFKPKDSPTFLSNKKLNFYLSEDASWILVHNQTNYKVHEESFAFFNNMEQHLCYLLKDVLNHPDKKLFELSFLSENEENCLLKVWNDTKWPYDTSKLLHQYIEAQVVKTPHSLAAIFNEETITYEELNKKSNQVAHCLISNAIKPNDIIGIYLHRSMNMLISILGVLKSGAAYLPLDPHYPHKRINYMLENSQSKILLTDEKSVSKHIHDYKGLIIDVEKILKNEEYPSTTPLISTKSSDLAYVIYTSGTTGTPKGVAIPQKATCNHMVWMKNAYDFNEQDVFLQKTPFSFDASVWEFFMPLLVGGRLVLAPDDSHASPKELINLVIKHKVNILQLVPSMLREMTLTEGFDKCTSLRHIFCGGEVLLPETIHAFFEHNWFGCLLHNLYGPSEATIDSVTQTCSPNDALLPVSRIGKPISNAKVFVLDEKMQLVPMGILGELYISGDGLAKGYLNNEALTQQKFLPNPFGTQQDELVYKTGDLVKWQSHGILEYHERRDSQIKIRGFRIEISEIESCLDKIPCIYQCLVKPESAPNGALTLSAYLVLIDNEQITAAEIRSFLKSELPDYMIPTRFFVVEKLLTTPSGKLDRKHPPTPLRQLNLAQEHLAPQNELEKGLQEIWCSVLKTNDLGIYDDFFEMGGHSLAAMNIISQIKEKFSIHLSMRKLFDFSTIHSLAIEIEQLLQVNENCNSELSLSERIIIPIKESGNQTPLFLIHPIGGSIFWYKSLGKYLHEDVPLYGLQDPGLETQDFFFQDLEQMANTYIKAIQTIQPKGPYLIGGASFGSTVAVEIAKQLQDKNEKILAILSLDGWAEYPALQRNEEHFKVLMQEQNKRILEQHLQNKIQHPENLLELQWQREKMLMHYKLPRIRSKFILCKAETLTDLFNYDAPLNWWENYSEEKITCYLVPGDHETMFSEPHIKVLANKLNELLNSIHNTML</sequence>
<accession>A0ABX2XS79</accession>
<keyword evidence="1" id="KW-0596">Phosphopantetheine</keyword>
<name>A0ABX2XS79_9GAMM</name>
<dbReference type="Proteomes" id="UP000093336">
    <property type="component" value="Unassembled WGS sequence"/>
</dbReference>
<dbReference type="EMBL" id="LYOZ01000037">
    <property type="protein sequence ID" value="OCH97474.1"/>
    <property type="molecule type" value="Genomic_DNA"/>
</dbReference>
<reference evidence="4 5" key="1">
    <citation type="submission" date="2016-05" db="EMBL/GenBank/DDBJ databases">
        <authorList>
            <person name="Prochazka B."/>
            <person name="Indra A."/>
            <person name="Hasenberger P."/>
            <person name="Blaschitz M."/>
            <person name="Wagner L."/>
            <person name="Wewalka G."/>
            <person name="Sorschag S."/>
            <person name="Schmid D."/>
            <person name="Ruppitsch W."/>
        </authorList>
    </citation>
    <scope>NUCLEOTIDE SEQUENCE [LARGE SCALE GENOMIC DNA]</scope>
    <source>
        <strain evidence="4 5">974010_12</strain>
    </source>
</reference>
<dbReference type="InterPro" id="IPR010071">
    <property type="entry name" value="AA_adenyl_dom"/>
</dbReference>
<organism evidence="4 5">
    <name type="scientific">Legionella jamestowniensis</name>
    <dbReference type="NCBI Taxonomy" id="455"/>
    <lineage>
        <taxon>Bacteria</taxon>
        <taxon>Pseudomonadati</taxon>
        <taxon>Pseudomonadota</taxon>
        <taxon>Gammaproteobacteria</taxon>
        <taxon>Legionellales</taxon>
        <taxon>Legionellaceae</taxon>
        <taxon>Legionella</taxon>
    </lineage>
</organism>
<dbReference type="InterPro" id="IPR025110">
    <property type="entry name" value="AMP-bd_C"/>
</dbReference>
<dbReference type="Gene3D" id="3.40.50.12230">
    <property type="match status" value="1"/>
</dbReference>
<keyword evidence="2" id="KW-0597">Phosphoprotein</keyword>
<dbReference type="PANTHER" id="PTHR44845:SF7">
    <property type="entry name" value="PLIPASTATIN SYNTHASE SUBUNIT D"/>
    <property type="match status" value="1"/>
</dbReference>
<dbReference type="InterPro" id="IPR002376">
    <property type="entry name" value="Formyl_transf_N"/>
</dbReference>
<dbReference type="Gene3D" id="3.30.559.30">
    <property type="entry name" value="Nonribosomal peptide synthetase, condensation domain"/>
    <property type="match status" value="1"/>
</dbReference>
<dbReference type="InterPro" id="IPR009081">
    <property type="entry name" value="PP-bd_ACP"/>
</dbReference>
<dbReference type="InterPro" id="IPR006162">
    <property type="entry name" value="Ppantetheine_attach_site"/>
</dbReference>
<dbReference type="InterPro" id="IPR036477">
    <property type="entry name" value="Formyl_transf_N_sf"/>
</dbReference>
<dbReference type="Pfam" id="PF13193">
    <property type="entry name" value="AMP-binding_C"/>
    <property type="match status" value="1"/>
</dbReference>
<dbReference type="SUPFAM" id="SSF47336">
    <property type="entry name" value="ACP-like"/>
    <property type="match status" value="1"/>
</dbReference>
<evidence type="ECO:0000256" key="2">
    <source>
        <dbReference type="ARBA" id="ARBA00022553"/>
    </source>
</evidence>
<dbReference type="InterPro" id="IPR000873">
    <property type="entry name" value="AMP-dep_synth/lig_dom"/>
</dbReference>
<dbReference type="InterPro" id="IPR029058">
    <property type="entry name" value="AB_hydrolase_fold"/>
</dbReference>
<dbReference type="InterPro" id="IPR011034">
    <property type="entry name" value="Formyl_transferase-like_C_sf"/>
</dbReference>
<protein>
    <submittedName>
        <fullName evidence="4">Peptide synthetase</fullName>
    </submittedName>
</protein>
<dbReference type="SUPFAM" id="SSF50486">
    <property type="entry name" value="FMT C-terminal domain-like"/>
    <property type="match status" value="1"/>
</dbReference>
<gene>
    <name evidence="4" type="ORF">A8135_03085</name>
</gene>
<dbReference type="SUPFAM" id="SSF56801">
    <property type="entry name" value="Acetyl-CoA synthetase-like"/>
    <property type="match status" value="1"/>
</dbReference>
<dbReference type="PANTHER" id="PTHR44845">
    <property type="entry name" value="CARRIER DOMAIN-CONTAINING PROTEIN"/>
    <property type="match status" value="1"/>
</dbReference>
<dbReference type="InterPro" id="IPR001031">
    <property type="entry name" value="Thioesterase"/>
</dbReference>
<evidence type="ECO:0000313" key="5">
    <source>
        <dbReference type="Proteomes" id="UP000093336"/>
    </source>
</evidence>
<dbReference type="InterPro" id="IPR005793">
    <property type="entry name" value="Formyl_trans_C"/>
</dbReference>
<proteinExistence type="predicted"/>
<keyword evidence="5" id="KW-1185">Reference proteome</keyword>
<dbReference type="SUPFAM" id="SSF53328">
    <property type="entry name" value="Formyltransferase"/>
    <property type="match status" value="1"/>
</dbReference>
<evidence type="ECO:0000259" key="3">
    <source>
        <dbReference type="PROSITE" id="PS50075"/>
    </source>
</evidence>
<dbReference type="Gene3D" id="1.10.1200.10">
    <property type="entry name" value="ACP-like"/>
    <property type="match status" value="1"/>
</dbReference>
<dbReference type="SUPFAM" id="SSF53474">
    <property type="entry name" value="alpha/beta-Hydrolases"/>
    <property type="match status" value="1"/>
</dbReference>
<comment type="caution">
    <text evidence="4">The sequence shown here is derived from an EMBL/GenBank/DDBJ whole genome shotgun (WGS) entry which is preliminary data.</text>
</comment>
<feature type="domain" description="Carrier" evidence="3">
    <location>
        <begin position="1096"/>
        <end position="1171"/>
    </location>
</feature>
<dbReference type="Pfam" id="PF00551">
    <property type="entry name" value="Formyl_trans_N"/>
    <property type="match status" value="1"/>
</dbReference>
<dbReference type="Gene3D" id="2.30.38.10">
    <property type="entry name" value="Luciferase, Domain 3"/>
    <property type="match status" value="1"/>
</dbReference>
<dbReference type="Gene3D" id="3.40.50.1820">
    <property type="entry name" value="alpha/beta hydrolase"/>
    <property type="match status" value="1"/>
</dbReference>
<dbReference type="PROSITE" id="PS00012">
    <property type="entry name" value="PHOSPHOPANTETHEINE"/>
    <property type="match status" value="1"/>
</dbReference>
<dbReference type="Pfam" id="PF00975">
    <property type="entry name" value="Thioesterase"/>
    <property type="match status" value="1"/>
</dbReference>
<dbReference type="NCBIfam" id="TIGR01733">
    <property type="entry name" value="AA-adenyl-dom"/>
    <property type="match status" value="1"/>
</dbReference>
<dbReference type="RefSeq" id="WP_065621028.1">
    <property type="nucleotide sequence ID" value="NZ_LYOZ01000037.1"/>
</dbReference>
<dbReference type="Pfam" id="PF00550">
    <property type="entry name" value="PP-binding"/>
    <property type="match status" value="1"/>
</dbReference>
<dbReference type="Pfam" id="PF02911">
    <property type="entry name" value="Formyl_trans_C"/>
    <property type="match status" value="1"/>
</dbReference>
<dbReference type="InterPro" id="IPR020845">
    <property type="entry name" value="AMP-binding_CS"/>
</dbReference>
<dbReference type="InterPro" id="IPR036736">
    <property type="entry name" value="ACP-like_sf"/>
</dbReference>
<dbReference type="Gene3D" id="3.30.300.30">
    <property type="match status" value="1"/>
</dbReference>
<dbReference type="InterPro" id="IPR045851">
    <property type="entry name" value="AMP-bd_C_sf"/>
</dbReference>
<dbReference type="Gene3D" id="3.40.50.980">
    <property type="match status" value="2"/>
</dbReference>
<dbReference type="Pfam" id="PF00501">
    <property type="entry name" value="AMP-binding"/>
    <property type="match status" value="1"/>
</dbReference>
<dbReference type="PROSITE" id="PS50075">
    <property type="entry name" value="CARRIER"/>
    <property type="match status" value="1"/>
</dbReference>
<evidence type="ECO:0000313" key="4">
    <source>
        <dbReference type="EMBL" id="OCH97474.1"/>
    </source>
</evidence>
<dbReference type="PROSITE" id="PS00455">
    <property type="entry name" value="AMP_BINDING"/>
    <property type="match status" value="1"/>
</dbReference>